<sequence length="93" mass="9830">MRPFGPKIAEATMQKNRVQILTTASNHEQVLSQARSLLQRMLRVNGSQAPAPIASMVQALPRGVAITFNPGVIDALGANLSPEELLSAALSAP</sequence>
<proteinExistence type="predicted"/>
<name>A0A241XR53_PSEAI</name>
<evidence type="ECO:0000313" key="1">
    <source>
        <dbReference type="EMBL" id="OTI62981.1"/>
    </source>
</evidence>
<comment type="caution">
    <text evidence="1">The sequence shown here is derived from an EMBL/GenBank/DDBJ whole genome shotgun (WGS) entry which is preliminary data.</text>
</comment>
<gene>
    <name evidence="1" type="ORF">CAZ10_09025</name>
</gene>
<evidence type="ECO:0000313" key="2">
    <source>
        <dbReference type="Proteomes" id="UP000194857"/>
    </source>
</evidence>
<dbReference type="Proteomes" id="UP000194857">
    <property type="component" value="Unassembled WGS sequence"/>
</dbReference>
<accession>A0A241XR53</accession>
<reference evidence="1 2" key="1">
    <citation type="submission" date="2017-05" db="EMBL/GenBank/DDBJ databases">
        <authorList>
            <person name="Song R."/>
            <person name="Chenine A.L."/>
            <person name="Ruprecht R.M."/>
        </authorList>
    </citation>
    <scope>NUCLEOTIDE SEQUENCE [LARGE SCALE GENOMIC DNA]</scope>
    <source>
        <strain evidence="1 2">S567_C10_BS</strain>
    </source>
</reference>
<organism evidence="1 2">
    <name type="scientific">Pseudomonas aeruginosa</name>
    <dbReference type="NCBI Taxonomy" id="287"/>
    <lineage>
        <taxon>Bacteria</taxon>
        <taxon>Pseudomonadati</taxon>
        <taxon>Pseudomonadota</taxon>
        <taxon>Gammaproteobacteria</taxon>
        <taxon>Pseudomonadales</taxon>
        <taxon>Pseudomonadaceae</taxon>
        <taxon>Pseudomonas</taxon>
    </lineage>
</organism>
<dbReference type="EMBL" id="NFFZ01000004">
    <property type="protein sequence ID" value="OTI62981.1"/>
    <property type="molecule type" value="Genomic_DNA"/>
</dbReference>
<dbReference type="AlphaFoldDB" id="A0A241XR53"/>
<protein>
    <submittedName>
        <fullName evidence="1">Uncharacterized protein</fullName>
    </submittedName>
</protein>